<gene>
    <name evidence="2" type="ORF">B0T24DRAFT_600243</name>
</gene>
<protein>
    <submittedName>
        <fullName evidence="2">Uncharacterized protein</fullName>
    </submittedName>
</protein>
<reference evidence="2" key="2">
    <citation type="submission" date="2023-06" db="EMBL/GenBank/DDBJ databases">
        <authorList>
            <consortium name="Lawrence Berkeley National Laboratory"/>
            <person name="Haridas S."/>
            <person name="Hensen N."/>
            <person name="Bonometti L."/>
            <person name="Westerberg I."/>
            <person name="Brannstrom I.O."/>
            <person name="Guillou S."/>
            <person name="Cros-Aarteil S."/>
            <person name="Calhoun S."/>
            <person name="Kuo A."/>
            <person name="Mondo S."/>
            <person name="Pangilinan J."/>
            <person name="Riley R."/>
            <person name="Labutti K."/>
            <person name="Andreopoulos B."/>
            <person name="Lipzen A."/>
            <person name="Chen C."/>
            <person name="Yanf M."/>
            <person name="Daum C."/>
            <person name="Ng V."/>
            <person name="Clum A."/>
            <person name="Steindorff A."/>
            <person name="Ohm R."/>
            <person name="Martin F."/>
            <person name="Silar P."/>
            <person name="Natvig D."/>
            <person name="Lalanne C."/>
            <person name="Gautier V."/>
            <person name="Ament-Velasquez S.L."/>
            <person name="Kruys A."/>
            <person name="Hutchinson M.I."/>
            <person name="Powell A.J."/>
            <person name="Barry K."/>
            <person name="Miller A.N."/>
            <person name="Grigoriev I.V."/>
            <person name="Debuchy R."/>
            <person name="Gladieux P."/>
            <person name="Thoren M.H."/>
            <person name="Johannesson H."/>
        </authorList>
    </citation>
    <scope>NUCLEOTIDE SEQUENCE</scope>
    <source>
        <strain evidence="2">CBS 958.72</strain>
    </source>
</reference>
<dbReference type="EMBL" id="JAULSN010000017">
    <property type="protein sequence ID" value="KAK3358360.1"/>
    <property type="molecule type" value="Genomic_DNA"/>
</dbReference>
<proteinExistence type="predicted"/>
<dbReference type="AlphaFoldDB" id="A0AAE0JRC1"/>
<dbReference type="Proteomes" id="UP001287356">
    <property type="component" value="Unassembled WGS sequence"/>
</dbReference>
<comment type="caution">
    <text evidence="2">The sequence shown here is derived from an EMBL/GenBank/DDBJ whole genome shotgun (WGS) entry which is preliminary data.</text>
</comment>
<reference evidence="2" key="1">
    <citation type="journal article" date="2023" name="Mol. Phylogenet. Evol.">
        <title>Genome-scale phylogeny and comparative genomics of the fungal order Sordariales.</title>
        <authorList>
            <person name="Hensen N."/>
            <person name="Bonometti L."/>
            <person name="Westerberg I."/>
            <person name="Brannstrom I.O."/>
            <person name="Guillou S."/>
            <person name="Cros-Aarteil S."/>
            <person name="Calhoun S."/>
            <person name="Haridas S."/>
            <person name="Kuo A."/>
            <person name="Mondo S."/>
            <person name="Pangilinan J."/>
            <person name="Riley R."/>
            <person name="LaButti K."/>
            <person name="Andreopoulos B."/>
            <person name="Lipzen A."/>
            <person name="Chen C."/>
            <person name="Yan M."/>
            <person name="Daum C."/>
            <person name="Ng V."/>
            <person name="Clum A."/>
            <person name="Steindorff A."/>
            <person name="Ohm R.A."/>
            <person name="Martin F."/>
            <person name="Silar P."/>
            <person name="Natvig D.O."/>
            <person name="Lalanne C."/>
            <person name="Gautier V."/>
            <person name="Ament-Velasquez S.L."/>
            <person name="Kruys A."/>
            <person name="Hutchinson M.I."/>
            <person name="Powell A.J."/>
            <person name="Barry K."/>
            <person name="Miller A.N."/>
            <person name="Grigoriev I.V."/>
            <person name="Debuchy R."/>
            <person name="Gladieux P."/>
            <person name="Hiltunen Thoren M."/>
            <person name="Johannesson H."/>
        </authorList>
    </citation>
    <scope>NUCLEOTIDE SEQUENCE</scope>
    <source>
        <strain evidence="2">CBS 958.72</strain>
    </source>
</reference>
<accession>A0AAE0JRC1</accession>
<feature type="region of interest" description="Disordered" evidence="1">
    <location>
        <begin position="62"/>
        <end position="93"/>
    </location>
</feature>
<evidence type="ECO:0000313" key="2">
    <source>
        <dbReference type="EMBL" id="KAK3358360.1"/>
    </source>
</evidence>
<name>A0AAE0JRC1_9PEZI</name>
<sequence length="199" mass="22269">MKKASQPVRASRPGLALSPKIKIETPVPNPHLFNMEVTNWYGRRAERRRIWENTADVEEEIFFDSGDENDPHPRKRLARQRRNRQNGKHHGKRDFRAFEGFDGFNIVDPGGRAHVSQLPTAANDPQGATATETAAQMTYVALADTPTTQSLTLSLTKSLTKTRTTTTTILQLARSKPTTASSVGSIYETYALRAYIGRM</sequence>
<feature type="compositionally biased region" description="Basic residues" evidence="1">
    <location>
        <begin position="73"/>
        <end position="93"/>
    </location>
</feature>
<organism evidence="2 3">
    <name type="scientific">Lasiosphaeria ovina</name>
    <dbReference type="NCBI Taxonomy" id="92902"/>
    <lineage>
        <taxon>Eukaryota</taxon>
        <taxon>Fungi</taxon>
        <taxon>Dikarya</taxon>
        <taxon>Ascomycota</taxon>
        <taxon>Pezizomycotina</taxon>
        <taxon>Sordariomycetes</taxon>
        <taxon>Sordariomycetidae</taxon>
        <taxon>Sordariales</taxon>
        <taxon>Lasiosphaeriaceae</taxon>
        <taxon>Lasiosphaeria</taxon>
    </lineage>
</organism>
<keyword evidence="3" id="KW-1185">Reference proteome</keyword>
<evidence type="ECO:0000256" key="1">
    <source>
        <dbReference type="SAM" id="MobiDB-lite"/>
    </source>
</evidence>
<evidence type="ECO:0000313" key="3">
    <source>
        <dbReference type="Proteomes" id="UP001287356"/>
    </source>
</evidence>